<keyword evidence="1" id="KW-0732">Signal</keyword>
<evidence type="ECO:0000313" key="3">
    <source>
        <dbReference type="EMBL" id="GLF97064.1"/>
    </source>
</evidence>
<name>A0ABQ5P392_9ACTN</name>
<dbReference type="EMBL" id="BSBI01000009">
    <property type="protein sequence ID" value="GLF97064.1"/>
    <property type="molecule type" value="Genomic_DNA"/>
</dbReference>
<reference evidence="3 4" key="1">
    <citation type="submission" date="2022-10" db="EMBL/GenBank/DDBJ databases">
        <title>Draft genome sequence of Streptomyces sp. YSPA8.</title>
        <authorList>
            <person name="Moriuchi R."/>
            <person name="Dohra H."/>
            <person name="Yamamura H."/>
            <person name="Kodani S."/>
        </authorList>
    </citation>
    <scope>NUCLEOTIDE SEQUENCE [LARGE SCALE GENOMIC DNA]</scope>
    <source>
        <strain evidence="3 4">YSPA8</strain>
    </source>
</reference>
<sequence length="144" mass="14663">MTNARRATLISSVCLTAAVAACVVPGSASAQFAPDTISIAPAAGIAADGSLTLSGTYRCFRHSGAVLIGAKALQRDARAEFDGDMAVCDGRAHNWSGTAPATGTFETGAARGEAVLIHLDSSQGFVPLPVIVDTHTADLELHRG</sequence>
<evidence type="ECO:0000256" key="1">
    <source>
        <dbReference type="SAM" id="SignalP"/>
    </source>
</evidence>
<comment type="caution">
    <text evidence="3">The sequence shown here is derived from an EMBL/GenBank/DDBJ whole genome shotgun (WGS) entry which is preliminary data.</text>
</comment>
<dbReference type="PROSITE" id="PS51257">
    <property type="entry name" value="PROKAR_LIPOPROTEIN"/>
    <property type="match status" value="1"/>
</dbReference>
<dbReference type="InterPro" id="IPR046266">
    <property type="entry name" value="DUF6299"/>
</dbReference>
<keyword evidence="4" id="KW-1185">Reference proteome</keyword>
<dbReference type="RefSeq" id="WP_323449068.1">
    <property type="nucleotide sequence ID" value="NZ_BSBI01000009.1"/>
</dbReference>
<protein>
    <submittedName>
        <fullName evidence="3">DUF6299 family protein</fullName>
    </submittedName>
</protein>
<evidence type="ECO:0000259" key="2">
    <source>
        <dbReference type="Pfam" id="PF19816"/>
    </source>
</evidence>
<feature type="signal peptide" evidence="1">
    <location>
        <begin position="1"/>
        <end position="30"/>
    </location>
</feature>
<gene>
    <name evidence="3" type="ORF">SYYSPA8_22225</name>
</gene>
<dbReference type="Proteomes" id="UP001291653">
    <property type="component" value="Unassembled WGS sequence"/>
</dbReference>
<dbReference type="Pfam" id="PF19816">
    <property type="entry name" value="DUF6299"/>
    <property type="match status" value="1"/>
</dbReference>
<organism evidence="3 4">
    <name type="scientific">Streptomyces yaizuensis</name>
    <dbReference type="NCBI Taxonomy" id="2989713"/>
    <lineage>
        <taxon>Bacteria</taxon>
        <taxon>Bacillati</taxon>
        <taxon>Actinomycetota</taxon>
        <taxon>Actinomycetes</taxon>
        <taxon>Kitasatosporales</taxon>
        <taxon>Streptomycetaceae</taxon>
        <taxon>Streptomyces</taxon>
    </lineage>
</organism>
<proteinExistence type="predicted"/>
<evidence type="ECO:0000313" key="4">
    <source>
        <dbReference type="Proteomes" id="UP001291653"/>
    </source>
</evidence>
<accession>A0ABQ5P392</accession>
<feature type="chain" id="PRO_5045042482" evidence="1">
    <location>
        <begin position="31"/>
        <end position="144"/>
    </location>
</feature>
<feature type="domain" description="DUF6299" evidence="2">
    <location>
        <begin position="35"/>
        <end position="143"/>
    </location>
</feature>